<sequence length="268" mass="32004">MNITKQQQDFINTHFYEGIPQRELDESIFRALKTSEELHYLATHHSWDNGVKVLQWIVESPICSEATALELFWLAQPQDFQQCKLDITLQDEYLNEVFTLLKTILKNYPDSFYQKTIIPFDPAPFYENELIIPDWIYQKTNGENSYVYYEEDDIEDWFDADWKNNIQRAESTIELFNIAWFMDEPEQAALILEHPLCDKGIAVLVFWRLYNECAVYTETNGKLKEIIHNILNNTYPEMLSYDPKTDEKVDYKKKKIVWEIPEIFRKQV</sequence>
<evidence type="ECO:0000259" key="1">
    <source>
        <dbReference type="Pfam" id="PF14096"/>
    </source>
</evidence>
<dbReference type="Pfam" id="PF14096">
    <property type="entry name" value="DUF4274"/>
    <property type="match status" value="1"/>
</dbReference>
<proteinExistence type="predicted"/>
<accession>A0A7Z7PYY4</accession>
<reference evidence="2 3" key="1">
    <citation type="submission" date="2018-06" db="EMBL/GenBank/DDBJ databases">
        <authorList>
            <consortium name="Pathogen Informatics"/>
            <person name="Doyle S."/>
        </authorList>
    </citation>
    <scope>NUCLEOTIDE SEQUENCE [LARGE SCALE GENOMIC DNA]</scope>
    <source>
        <strain evidence="2 3">NCTC10588</strain>
    </source>
</reference>
<gene>
    <name evidence="2" type="ORF">NCTC10588_03928</name>
</gene>
<name>A0A7Z7PYY4_9FLAO</name>
<dbReference type="EMBL" id="UFYD01000001">
    <property type="protein sequence ID" value="STD14308.1"/>
    <property type="molecule type" value="Genomic_DNA"/>
</dbReference>
<dbReference type="AlphaFoldDB" id="A0A7Z7PYY4"/>
<comment type="caution">
    <text evidence="2">The sequence shown here is derived from an EMBL/GenBank/DDBJ whole genome shotgun (WGS) entry which is preliminary data.</text>
</comment>
<dbReference type="RefSeq" id="WP_221407140.1">
    <property type="nucleotide sequence ID" value="NZ_CP071530.1"/>
</dbReference>
<protein>
    <recommendedName>
        <fullName evidence="1">DUF4274 domain-containing protein</fullName>
    </recommendedName>
</protein>
<evidence type="ECO:0000313" key="2">
    <source>
        <dbReference type="EMBL" id="STD14308.1"/>
    </source>
</evidence>
<dbReference type="Proteomes" id="UP000254876">
    <property type="component" value="Unassembled WGS sequence"/>
</dbReference>
<dbReference type="InterPro" id="IPR025369">
    <property type="entry name" value="DUF4274"/>
</dbReference>
<feature type="domain" description="DUF4274" evidence="1">
    <location>
        <begin position="34"/>
        <end position="108"/>
    </location>
</feature>
<evidence type="ECO:0000313" key="3">
    <source>
        <dbReference type="Proteomes" id="UP000254876"/>
    </source>
</evidence>
<organism evidence="2 3">
    <name type="scientific">Elizabethkingia anophelis</name>
    <dbReference type="NCBI Taxonomy" id="1117645"/>
    <lineage>
        <taxon>Bacteria</taxon>
        <taxon>Pseudomonadati</taxon>
        <taxon>Bacteroidota</taxon>
        <taxon>Flavobacteriia</taxon>
        <taxon>Flavobacteriales</taxon>
        <taxon>Weeksellaceae</taxon>
        <taxon>Elizabethkingia</taxon>
    </lineage>
</organism>